<protein>
    <submittedName>
        <fullName evidence="3">Uncharacterized protein</fullName>
    </submittedName>
</protein>
<dbReference type="Proteomes" id="UP000887565">
    <property type="component" value="Unplaced"/>
</dbReference>
<dbReference type="WBParaSite" id="nRc.2.0.1.t42126-RA">
    <property type="protein sequence ID" value="nRc.2.0.1.t42126-RA"/>
    <property type="gene ID" value="nRc.2.0.1.g42126"/>
</dbReference>
<dbReference type="AlphaFoldDB" id="A0A915KUH7"/>
<evidence type="ECO:0000256" key="1">
    <source>
        <dbReference type="SAM" id="MobiDB-lite"/>
    </source>
</evidence>
<organism evidence="2 3">
    <name type="scientific">Romanomermis culicivorax</name>
    <name type="common">Nematode worm</name>
    <dbReference type="NCBI Taxonomy" id="13658"/>
    <lineage>
        <taxon>Eukaryota</taxon>
        <taxon>Metazoa</taxon>
        <taxon>Ecdysozoa</taxon>
        <taxon>Nematoda</taxon>
        <taxon>Enoplea</taxon>
        <taxon>Dorylaimia</taxon>
        <taxon>Mermithida</taxon>
        <taxon>Mermithoidea</taxon>
        <taxon>Mermithidae</taxon>
        <taxon>Romanomermis</taxon>
    </lineage>
</organism>
<feature type="region of interest" description="Disordered" evidence="1">
    <location>
        <begin position="75"/>
        <end position="96"/>
    </location>
</feature>
<name>A0A915KUH7_ROMCU</name>
<accession>A0A915KUH7</accession>
<keyword evidence="2" id="KW-1185">Reference proteome</keyword>
<reference evidence="3" key="1">
    <citation type="submission" date="2022-11" db="UniProtKB">
        <authorList>
            <consortium name="WormBaseParasite"/>
        </authorList>
    </citation>
    <scope>IDENTIFICATION</scope>
</reference>
<evidence type="ECO:0000313" key="3">
    <source>
        <dbReference type="WBParaSite" id="nRc.2.0.1.t42126-RA"/>
    </source>
</evidence>
<sequence length="96" mass="10699">MADFEEARFILSLHGQISMLVCESRVNPDHFCLFKKKKVKRLAIGGEVMYFDECVCNLQQPRESHGSCIARPRDNAGSLVSQSGQKISAPAMDVVQ</sequence>
<proteinExistence type="predicted"/>
<evidence type="ECO:0000313" key="2">
    <source>
        <dbReference type="Proteomes" id="UP000887565"/>
    </source>
</evidence>